<gene>
    <name evidence="1" type="ORF">FNJ53_13700</name>
</gene>
<evidence type="ECO:0000313" key="2">
    <source>
        <dbReference type="Proteomes" id="UP000317167"/>
    </source>
</evidence>
<protein>
    <submittedName>
        <fullName evidence="1">Uncharacterized protein</fullName>
    </submittedName>
</protein>
<reference evidence="1 2" key="1">
    <citation type="submission" date="2019-07" db="EMBL/GenBank/DDBJ databases">
        <title>Draft genome of 7 Lactococcus lactis strains isolated from an artisanal cheese production.</title>
        <authorList>
            <person name="Biolcati F."/>
            <person name="Bottero M.T."/>
            <person name="Dalmasso A."/>
            <person name="Mcauliffe O."/>
        </authorList>
    </citation>
    <scope>NUCLEOTIDE SEQUENCE [LARGE SCALE GENOMIC DNA]</scope>
    <source>
        <strain evidence="1 2">MRS45.2</strain>
    </source>
</reference>
<organism evidence="1 2">
    <name type="scientific">Lactococcus lactis</name>
    <dbReference type="NCBI Taxonomy" id="1358"/>
    <lineage>
        <taxon>Bacteria</taxon>
        <taxon>Bacillati</taxon>
        <taxon>Bacillota</taxon>
        <taxon>Bacilli</taxon>
        <taxon>Lactobacillales</taxon>
        <taxon>Streptococcaceae</taxon>
        <taxon>Lactococcus</taxon>
    </lineage>
</organism>
<sequence length="84" mass="9460">MVGTMAKIDDSVKKKVPELRFKGFTVSATRINKIKNAIGYICSGLGLVGSSNIFEIARTISDYYENFDNLENDWWDVQMAEHAP</sequence>
<dbReference type="EMBL" id="VJWV01000035">
    <property type="protein sequence ID" value="TRW71299.1"/>
    <property type="molecule type" value="Genomic_DNA"/>
</dbReference>
<evidence type="ECO:0000313" key="1">
    <source>
        <dbReference type="EMBL" id="TRW71299.1"/>
    </source>
</evidence>
<proteinExistence type="predicted"/>
<accession>A0A552YVN4</accession>
<name>A0A552YVN4_9LACT</name>
<dbReference type="Proteomes" id="UP000317167">
    <property type="component" value="Unassembled WGS sequence"/>
</dbReference>
<dbReference type="AlphaFoldDB" id="A0A552YVN4"/>
<comment type="caution">
    <text evidence="1">The sequence shown here is derived from an EMBL/GenBank/DDBJ whole genome shotgun (WGS) entry which is preliminary data.</text>
</comment>